<evidence type="ECO:0000313" key="3">
    <source>
        <dbReference type="EMBL" id="TWS97431.1"/>
    </source>
</evidence>
<dbReference type="Proteomes" id="UP000317430">
    <property type="component" value="Unassembled WGS sequence"/>
</dbReference>
<dbReference type="PANTHER" id="PTHR10093">
    <property type="entry name" value="IRON-SULFUR CLUSTER ASSEMBLY ENZYME NIFU HOMOLOG"/>
    <property type="match status" value="1"/>
</dbReference>
<name>A0A5C5SB04_9STRE</name>
<dbReference type="OrthoDB" id="9804157at2"/>
<comment type="similarity">
    <text evidence="1">Belongs to the NifU family.</text>
</comment>
<keyword evidence="4" id="KW-1185">Reference proteome</keyword>
<proteinExistence type="inferred from homology"/>
<dbReference type="RefSeq" id="WP_146567606.1">
    <property type="nucleotide sequence ID" value="NZ_VOHL01000004.1"/>
</dbReference>
<dbReference type="GO" id="GO:0016226">
    <property type="term" value="P:iron-sulfur cluster assembly"/>
    <property type="evidence" value="ECO:0007669"/>
    <property type="project" value="InterPro"/>
</dbReference>
<protein>
    <submittedName>
        <fullName evidence="3">SUF system NifU family Fe-S cluster assembly protein</fullName>
    </submittedName>
</protein>
<organism evidence="3 4">
    <name type="scientific">Streptococcus cuniculipharyngis</name>
    <dbReference type="NCBI Taxonomy" id="1562651"/>
    <lineage>
        <taxon>Bacteria</taxon>
        <taxon>Bacillati</taxon>
        <taxon>Bacillota</taxon>
        <taxon>Bacilli</taxon>
        <taxon>Lactobacillales</taxon>
        <taxon>Streptococcaceae</taxon>
        <taxon>Streptococcus</taxon>
    </lineage>
</organism>
<dbReference type="NCBIfam" id="TIGR01994">
    <property type="entry name" value="SUF_scaf_2"/>
    <property type="match status" value="1"/>
</dbReference>
<dbReference type="CDD" id="cd06664">
    <property type="entry name" value="IscU_like"/>
    <property type="match status" value="1"/>
</dbReference>
<dbReference type="SUPFAM" id="SSF82649">
    <property type="entry name" value="SufE/NifU"/>
    <property type="match status" value="1"/>
</dbReference>
<dbReference type="EMBL" id="VOHL01000004">
    <property type="protein sequence ID" value="TWS97431.1"/>
    <property type="molecule type" value="Genomic_DNA"/>
</dbReference>
<evidence type="ECO:0000259" key="2">
    <source>
        <dbReference type="Pfam" id="PF01592"/>
    </source>
</evidence>
<dbReference type="GO" id="GO:0005506">
    <property type="term" value="F:iron ion binding"/>
    <property type="evidence" value="ECO:0007669"/>
    <property type="project" value="InterPro"/>
</dbReference>
<accession>A0A5C5SB04</accession>
<dbReference type="GO" id="GO:0051536">
    <property type="term" value="F:iron-sulfur cluster binding"/>
    <property type="evidence" value="ECO:0007669"/>
    <property type="project" value="InterPro"/>
</dbReference>
<dbReference type="Pfam" id="PF01592">
    <property type="entry name" value="NifU_N"/>
    <property type="match status" value="1"/>
</dbReference>
<dbReference type="AlphaFoldDB" id="A0A5C5SB04"/>
<comment type="caution">
    <text evidence="3">The sequence shown here is derived from an EMBL/GenBank/DDBJ whole genome shotgun (WGS) entry which is preliminary data.</text>
</comment>
<evidence type="ECO:0000256" key="1">
    <source>
        <dbReference type="ARBA" id="ARBA00006420"/>
    </source>
</evidence>
<sequence>MAWDKLRQLYMEVITDHARAPHHYGELAGLTPKTLHNPTCGDVIHLFVKVVDDHVAEIAFQGQGCNISTASASMMTDVVVGKRIREVKELAAAFSQLLQGQTHEGQKALGDAQILAGVAQFPQRIKCASLAWQALSQILANEKGEENV</sequence>
<dbReference type="InterPro" id="IPR002871">
    <property type="entry name" value="NIF_FeS_clus_asmbl_NifU_N"/>
</dbReference>
<dbReference type="Gene3D" id="3.90.1010.10">
    <property type="match status" value="1"/>
</dbReference>
<reference evidence="3 4" key="1">
    <citation type="submission" date="2019-08" db="EMBL/GenBank/DDBJ databases">
        <authorList>
            <person name="Lei W."/>
        </authorList>
    </citation>
    <scope>NUCLEOTIDE SEQUENCE [LARGE SCALE GENOMIC DNA]</scope>
    <source>
        <strain evidence="3 4">CCUG 66496</strain>
    </source>
</reference>
<dbReference type="FunFam" id="3.90.1010.10:FF:000002">
    <property type="entry name" value="Iron-sulfur cluster assembly scaffold protein NifU"/>
    <property type="match status" value="1"/>
</dbReference>
<gene>
    <name evidence="3" type="ORF">FRX57_05795</name>
</gene>
<feature type="domain" description="NIF system FeS cluster assembly NifU N-terminal" evidence="2">
    <location>
        <begin position="10"/>
        <end position="127"/>
    </location>
</feature>
<evidence type="ECO:0000313" key="4">
    <source>
        <dbReference type="Proteomes" id="UP000317430"/>
    </source>
</evidence>